<accession>A0A167UF48</accession>
<feature type="region of interest" description="Disordered" evidence="1">
    <location>
        <begin position="104"/>
        <end position="130"/>
    </location>
</feature>
<name>A0A167UF48_9AGAM</name>
<proteinExistence type="predicted"/>
<gene>
    <name evidence="2" type="ORF">FIBSPDRAFT_941290</name>
</gene>
<dbReference type="AlphaFoldDB" id="A0A167UF48"/>
<dbReference type="Proteomes" id="UP000076532">
    <property type="component" value="Unassembled WGS sequence"/>
</dbReference>
<feature type="region of interest" description="Disordered" evidence="1">
    <location>
        <begin position="208"/>
        <end position="260"/>
    </location>
</feature>
<protein>
    <submittedName>
        <fullName evidence="2">Uncharacterized protein</fullName>
    </submittedName>
</protein>
<feature type="compositionally biased region" description="Basic and acidic residues" evidence="1">
    <location>
        <begin position="116"/>
        <end position="130"/>
    </location>
</feature>
<evidence type="ECO:0000313" key="2">
    <source>
        <dbReference type="EMBL" id="KZP03884.1"/>
    </source>
</evidence>
<evidence type="ECO:0000313" key="3">
    <source>
        <dbReference type="Proteomes" id="UP000076532"/>
    </source>
</evidence>
<feature type="compositionally biased region" description="Acidic residues" evidence="1">
    <location>
        <begin position="234"/>
        <end position="250"/>
    </location>
</feature>
<organism evidence="2 3">
    <name type="scientific">Athelia psychrophila</name>
    <dbReference type="NCBI Taxonomy" id="1759441"/>
    <lineage>
        <taxon>Eukaryota</taxon>
        <taxon>Fungi</taxon>
        <taxon>Dikarya</taxon>
        <taxon>Basidiomycota</taxon>
        <taxon>Agaricomycotina</taxon>
        <taxon>Agaricomycetes</taxon>
        <taxon>Agaricomycetidae</taxon>
        <taxon>Atheliales</taxon>
        <taxon>Atheliaceae</taxon>
        <taxon>Athelia</taxon>
    </lineage>
</organism>
<keyword evidence="3" id="KW-1185">Reference proteome</keyword>
<dbReference type="EMBL" id="KV417988">
    <property type="protein sequence ID" value="KZP03884.1"/>
    <property type="molecule type" value="Genomic_DNA"/>
</dbReference>
<sequence length="339" mass="37730">MYCASSIEATQMSMSLFSSNVEARFILLHCPGAFGRLARGRMTMLGSLKRGSAGGGFGWTIGFSWAWPNWVHVTKRVRRNVLRNAAGVAELELVGSRTDRSDLEDPLDQAWTESRGCGDRKEIEEHPDPKSHVDISVWHKSQTKRKTRKRNEVASARITLGDVLKRQGQDSNDVKDDVHDMSDGYSYTLSAPPTSTGVVFKFSTIPDHKPKSQRRRVRGYSMDPAKEGELSEVSIEDDDYDADDAGEEDQAQVTRQDTTGASSMDLAVSVAESTVSRFSNMCTLRDAETDEDYERILKDHRAEWYQVGSLARRTSLGVLRKVAVQSPLVPLLKTLSPNA</sequence>
<reference evidence="2 3" key="1">
    <citation type="journal article" date="2016" name="Mol. Biol. Evol.">
        <title>Comparative Genomics of Early-Diverging Mushroom-Forming Fungi Provides Insights into the Origins of Lignocellulose Decay Capabilities.</title>
        <authorList>
            <person name="Nagy L.G."/>
            <person name="Riley R."/>
            <person name="Tritt A."/>
            <person name="Adam C."/>
            <person name="Daum C."/>
            <person name="Floudas D."/>
            <person name="Sun H."/>
            <person name="Yadav J.S."/>
            <person name="Pangilinan J."/>
            <person name="Larsson K.H."/>
            <person name="Matsuura K."/>
            <person name="Barry K."/>
            <person name="Labutti K."/>
            <person name="Kuo R."/>
            <person name="Ohm R.A."/>
            <person name="Bhattacharya S.S."/>
            <person name="Shirouzu T."/>
            <person name="Yoshinaga Y."/>
            <person name="Martin F.M."/>
            <person name="Grigoriev I.V."/>
            <person name="Hibbett D.S."/>
        </authorList>
    </citation>
    <scope>NUCLEOTIDE SEQUENCE [LARGE SCALE GENOMIC DNA]</scope>
    <source>
        <strain evidence="2 3">CBS 109695</strain>
    </source>
</reference>
<evidence type="ECO:0000256" key="1">
    <source>
        <dbReference type="SAM" id="MobiDB-lite"/>
    </source>
</evidence>
<dbReference type="OrthoDB" id="2642524at2759"/>